<comment type="caution">
    <text evidence="1">The sequence shown here is derived from an EMBL/GenBank/DDBJ whole genome shotgun (WGS) entry which is preliminary data.</text>
</comment>
<evidence type="ECO:0000313" key="1">
    <source>
        <dbReference type="EMBL" id="KKL66521.1"/>
    </source>
</evidence>
<reference evidence="1" key="1">
    <citation type="journal article" date="2015" name="Nature">
        <title>Complex archaea that bridge the gap between prokaryotes and eukaryotes.</title>
        <authorList>
            <person name="Spang A."/>
            <person name="Saw J.H."/>
            <person name="Jorgensen S.L."/>
            <person name="Zaremba-Niedzwiedzka K."/>
            <person name="Martijn J."/>
            <person name="Lind A.E."/>
            <person name="van Eijk R."/>
            <person name="Schleper C."/>
            <person name="Guy L."/>
            <person name="Ettema T.J."/>
        </authorList>
    </citation>
    <scope>NUCLEOTIDE SEQUENCE</scope>
</reference>
<proteinExistence type="predicted"/>
<dbReference type="AlphaFoldDB" id="A0A0F9EJR4"/>
<protein>
    <submittedName>
        <fullName evidence="1">Uncharacterized protein</fullName>
    </submittedName>
</protein>
<sequence>MNWYELDDGKTIGQTGSESGIIIADEEYESMTKITIEKDGTIVPFSITCGIYGWMMHTRFFGSEEEARIQMKLMKSKLASIVDMIPLKDKATEDSFKNFFIFFLRYFKMIKQFLFISFP</sequence>
<organism evidence="1">
    <name type="scientific">marine sediment metagenome</name>
    <dbReference type="NCBI Taxonomy" id="412755"/>
    <lineage>
        <taxon>unclassified sequences</taxon>
        <taxon>metagenomes</taxon>
        <taxon>ecological metagenomes</taxon>
    </lineage>
</organism>
<gene>
    <name evidence="1" type="ORF">LCGC14_2144140</name>
</gene>
<accession>A0A0F9EJR4</accession>
<dbReference type="EMBL" id="LAZR01027173">
    <property type="protein sequence ID" value="KKL66521.1"/>
    <property type="molecule type" value="Genomic_DNA"/>
</dbReference>
<name>A0A0F9EJR4_9ZZZZ</name>